<dbReference type="EMBL" id="JALLPB020000736">
    <property type="protein sequence ID" value="KAL3806772.1"/>
    <property type="molecule type" value="Genomic_DNA"/>
</dbReference>
<dbReference type="AlphaFoldDB" id="A0ABD3R208"/>
<dbReference type="PANTHER" id="PTHR33129:SF3">
    <property type="entry name" value="HOT SPOT (RHS) PROTEIN, PUTATIVE-RELATED"/>
    <property type="match status" value="1"/>
</dbReference>
<evidence type="ECO:0008006" key="4">
    <source>
        <dbReference type="Google" id="ProtNLM"/>
    </source>
</evidence>
<protein>
    <recommendedName>
        <fullName evidence="4">Crinkler (CRN) family protein</fullName>
    </recommendedName>
</protein>
<dbReference type="SUPFAM" id="SSF52540">
    <property type="entry name" value="P-loop containing nucleoside triphosphate hydrolases"/>
    <property type="match status" value="1"/>
</dbReference>
<keyword evidence="1" id="KW-0732">Signal</keyword>
<dbReference type="Proteomes" id="UP001530377">
    <property type="component" value="Unassembled WGS sequence"/>
</dbReference>
<organism evidence="2 3">
    <name type="scientific">Cyclostephanos tholiformis</name>
    <dbReference type="NCBI Taxonomy" id="382380"/>
    <lineage>
        <taxon>Eukaryota</taxon>
        <taxon>Sar</taxon>
        <taxon>Stramenopiles</taxon>
        <taxon>Ochrophyta</taxon>
        <taxon>Bacillariophyta</taxon>
        <taxon>Coscinodiscophyceae</taxon>
        <taxon>Thalassiosirophycidae</taxon>
        <taxon>Stephanodiscales</taxon>
        <taxon>Stephanodiscaceae</taxon>
        <taxon>Cyclostephanos</taxon>
    </lineage>
</organism>
<comment type="caution">
    <text evidence="2">The sequence shown here is derived from an EMBL/GenBank/DDBJ whole genome shotgun (WGS) entry which is preliminary data.</text>
</comment>
<accession>A0ABD3R208</accession>
<sequence>MSSNLQQWSSTSHPPSPLIWFLLLDSVTGQPYKGTTADYVSIYSGAVVAEFRKLVHHENSAVLPAIAPSQLLVYENKAAFDNRSTADSEGKVDPLDPTQSVGGLGSMEDMLVVAVPPPPIQPSLQIRQPSSFPPCSEKFFNSIFNATEIDDGSWILFEQKMPETTLNQLFIRKSYKTIASSILEGNGNKAIITGTPGIGKSLFLFYLLWKLVKDGKRVLFMYGTFNIYYDGNGAVFWFASGNLPQDNDVSFWNHSLWCLFDAKRKGEADLNHLPQELSTFIISTSPRRDMVNDFKKPPVPQIFYMPIWTEAELDTITLLFPHATQWRERFEILGGIPRHVLEDTTQSPLLMLDAACADCSLDDCIKKMGINSTITDKSKVIHSLVHMTSDPPFTNSSVCYASPTALNIIVKYMGDEAKHRMKTLLASCEGNPLTAALCGYIFEPYAIELLERGGTFPCRQLVHGNNKIKPNDTTLYIPRSKKIVVDRVLPDQTVNQLHVPKTKNYAAIDAWIPRTGAFQMTVGKKHDINSKAEDDLAMLGEANRLYWLLPPLYYHSFTMKKPQDIEQYAIMVPYPE</sequence>
<name>A0ABD3R208_9STRA</name>
<gene>
    <name evidence="2" type="ORF">ACHAXA_000079</name>
</gene>
<feature type="signal peptide" evidence="1">
    <location>
        <begin position="1"/>
        <end position="29"/>
    </location>
</feature>
<evidence type="ECO:0000313" key="2">
    <source>
        <dbReference type="EMBL" id="KAL3806772.1"/>
    </source>
</evidence>
<reference evidence="2 3" key="1">
    <citation type="submission" date="2024-10" db="EMBL/GenBank/DDBJ databases">
        <title>Updated reference genomes for cyclostephanoid diatoms.</title>
        <authorList>
            <person name="Roberts W.R."/>
            <person name="Alverson A.J."/>
        </authorList>
    </citation>
    <scope>NUCLEOTIDE SEQUENCE [LARGE SCALE GENOMIC DNA]</scope>
    <source>
        <strain evidence="2 3">AJA228-03</strain>
    </source>
</reference>
<keyword evidence="3" id="KW-1185">Reference proteome</keyword>
<evidence type="ECO:0000256" key="1">
    <source>
        <dbReference type="SAM" id="SignalP"/>
    </source>
</evidence>
<evidence type="ECO:0000313" key="3">
    <source>
        <dbReference type="Proteomes" id="UP001530377"/>
    </source>
</evidence>
<dbReference type="PANTHER" id="PTHR33129">
    <property type="entry name" value="PROTEIN KINASE DOMAIN-CONTAINING PROTEIN-RELATED"/>
    <property type="match status" value="1"/>
</dbReference>
<proteinExistence type="predicted"/>
<dbReference type="InterPro" id="IPR027417">
    <property type="entry name" value="P-loop_NTPase"/>
</dbReference>
<feature type="chain" id="PRO_5044767567" description="Crinkler (CRN) family protein" evidence="1">
    <location>
        <begin position="30"/>
        <end position="576"/>
    </location>
</feature>
<dbReference type="InterPro" id="IPR052980">
    <property type="entry name" value="Crinkler_effector"/>
</dbReference>